<feature type="domain" description="Carboxylesterase type B" evidence="4">
    <location>
        <begin position="35"/>
        <end position="536"/>
    </location>
</feature>
<reference evidence="5" key="1">
    <citation type="submission" date="2021-03" db="EMBL/GenBank/DDBJ databases">
        <title>Draft genome sequence of rust myrtle Austropuccinia psidii MF-1, a brazilian biotype.</title>
        <authorList>
            <person name="Quecine M.C."/>
            <person name="Pachon D.M.R."/>
            <person name="Bonatelli M.L."/>
            <person name="Correr F.H."/>
            <person name="Franceschini L.M."/>
            <person name="Leite T.F."/>
            <person name="Margarido G.R.A."/>
            <person name="Almeida C.A."/>
            <person name="Ferrarezi J.A."/>
            <person name="Labate C.A."/>
        </authorList>
    </citation>
    <scope>NUCLEOTIDE SEQUENCE</scope>
    <source>
        <strain evidence="5">MF-1</strain>
    </source>
</reference>
<dbReference type="AlphaFoldDB" id="A0A9Q3HUF9"/>
<dbReference type="OrthoDB" id="408631at2759"/>
<comment type="caution">
    <text evidence="5">The sequence shown here is derived from an EMBL/GenBank/DDBJ whole genome shotgun (WGS) entry which is preliminary data.</text>
</comment>
<dbReference type="Gene3D" id="3.40.50.1820">
    <property type="entry name" value="alpha/beta hydrolase"/>
    <property type="match status" value="1"/>
</dbReference>
<evidence type="ECO:0000313" key="6">
    <source>
        <dbReference type="Proteomes" id="UP000765509"/>
    </source>
</evidence>
<proteinExistence type="inferred from homology"/>
<dbReference type="InterPro" id="IPR050309">
    <property type="entry name" value="Type-B_Carboxylest/Lipase"/>
</dbReference>
<feature type="chain" id="PRO_5040537687" description="Carboxylic ester hydrolase" evidence="3">
    <location>
        <begin position="19"/>
        <end position="618"/>
    </location>
</feature>
<dbReference type="Pfam" id="PF00135">
    <property type="entry name" value="COesterase"/>
    <property type="match status" value="1"/>
</dbReference>
<gene>
    <name evidence="5" type="ORF">O181_056447</name>
</gene>
<dbReference type="PANTHER" id="PTHR11559">
    <property type="entry name" value="CARBOXYLESTERASE"/>
    <property type="match status" value="1"/>
</dbReference>
<dbReference type="InterPro" id="IPR002018">
    <property type="entry name" value="CarbesteraseB"/>
</dbReference>
<dbReference type="InterPro" id="IPR029058">
    <property type="entry name" value="AB_hydrolase_fold"/>
</dbReference>
<dbReference type="SUPFAM" id="SSF53474">
    <property type="entry name" value="alpha/beta-Hydrolases"/>
    <property type="match status" value="1"/>
</dbReference>
<keyword evidence="6" id="KW-1185">Reference proteome</keyword>
<evidence type="ECO:0000256" key="3">
    <source>
        <dbReference type="RuleBase" id="RU361235"/>
    </source>
</evidence>
<evidence type="ECO:0000256" key="1">
    <source>
        <dbReference type="ARBA" id="ARBA00005964"/>
    </source>
</evidence>
<dbReference type="PROSITE" id="PS00122">
    <property type="entry name" value="CARBOXYLESTERASE_B_1"/>
    <property type="match status" value="1"/>
</dbReference>
<evidence type="ECO:0000259" key="4">
    <source>
        <dbReference type="Pfam" id="PF00135"/>
    </source>
</evidence>
<keyword evidence="2 3" id="KW-0378">Hydrolase</keyword>
<dbReference type="EMBL" id="AVOT02025446">
    <property type="protein sequence ID" value="MBW0516732.1"/>
    <property type="molecule type" value="Genomic_DNA"/>
</dbReference>
<keyword evidence="3" id="KW-0732">Signal</keyword>
<dbReference type="Proteomes" id="UP000765509">
    <property type="component" value="Unassembled WGS sequence"/>
</dbReference>
<organism evidence="5 6">
    <name type="scientific">Austropuccinia psidii MF-1</name>
    <dbReference type="NCBI Taxonomy" id="1389203"/>
    <lineage>
        <taxon>Eukaryota</taxon>
        <taxon>Fungi</taxon>
        <taxon>Dikarya</taxon>
        <taxon>Basidiomycota</taxon>
        <taxon>Pucciniomycotina</taxon>
        <taxon>Pucciniomycetes</taxon>
        <taxon>Pucciniales</taxon>
        <taxon>Sphaerophragmiaceae</taxon>
        <taxon>Austropuccinia</taxon>
    </lineage>
</organism>
<dbReference type="EC" id="3.1.1.-" evidence="3"/>
<dbReference type="InterPro" id="IPR019826">
    <property type="entry name" value="Carboxylesterase_B_AS"/>
</dbReference>
<evidence type="ECO:0000313" key="5">
    <source>
        <dbReference type="EMBL" id="MBW0516732.1"/>
    </source>
</evidence>
<dbReference type="GO" id="GO:0016787">
    <property type="term" value="F:hydrolase activity"/>
    <property type="evidence" value="ECO:0007669"/>
    <property type="project" value="UniProtKB-KW"/>
</dbReference>
<name>A0A9Q3HUF9_9BASI</name>
<sequence length="618" mass="66561">MYLSLALSLGCLVNTIAAVDSLVDLGYTKYQGLSLSSGVNQWLSLRFAAPVTGALRFSKPQLPLQETRTQDATKEGALCLAANKPEGLQYGSPRQKMAEDCLFAAVYAPAGATESSKLPIMFFIQGGGFMSNSNGNFNGSGLVHASGMKMIVVRINYRVGILGFIGGTLIDSDKKGAAPNNGLNDIIAAAQWVKKYATKFGGDPNHIVLSGVSAGGNAIDLLLSAHGTGFPNLFAGAMVESTGWGAVGFSVNRDAELTNNLNSTGCLSSKDPIDCMRMMPISEFQSKITPDYWGPTVDGQLILAHHYQMFEQGKFQKVPVIYGYTSNEGTPDYISNQGASTDADIEKHLRESVGPSMTDGEVEVMMKAYPPSLNDVSFFGRNVRPRGNVSLRQGKGPQWQRDAAIQTELKLHCVGAFFSDMFAAAGETANFAYRYNILDETPGGFAEKGLFSPHASELYAIWGSNNTDGGDPGCLGLGAPQALSCAPGASLVQHYWISFVRSLNPNTFRSAGSPEWRPWTINEPNRIVFDNKEATMEKMGQGLDETVVNGMNQRKRCLCLTTNLAKRINVGLGKNETLPPFANGTKPDPTRLACSDTRISTNQNGAEVKLPVEPKRLR</sequence>
<feature type="signal peptide" evidence="3">
    <location>
        <begin position="1"/>
        <end position="18"/>
    </location>
</feature>
<accession>A0A9Q3HUF9</accession>
<comment type="similarity">
    <text evidence="1 3">Belongs to the type-B carboxylesterase/lipase family.</text>
</comment>
<evidence type="ECO:0000256" key="2">
    <source>
        <dbReference type="ARBA" id="ARBA00022801"/>
    </source>
</evidence>
<protein>
    <recommendedName>
        <fullName evidence="3">Carboxylic ester hydrolase</fullName>
        <ecNumber evidence="3">3.1.1.-</ecNumber>
    </recommendedName>
</protein>